<gene>
    <name evidence="3" type="ORF">RH861_03275</name>
</gene>
<feature type="region of interest" description="Disordered" evidence="1">
    <location>
        <begin position="249"/>
        <end position="268"/>
    </location>
</feature>
<evidence type="ECO:0000256" key="2">
    <source>
        <dbReference type="SAM" id="Phobius"/>
    </source>
</evidence>
<evidence type="ECO:0008006" key="5">
    <source>
        <dbReference type="Google" id="ProtNLM"/>
    </source>
</evidence>
<name>A0ABU1FH45_9MICO</name>
<organism evidence="3 4">
    <name type="scientific">Agromyces indicus</name>
    <dbReference type="NCBI Taxonomy" id="758919"/>
    <lineage>
        <taxon>Bacteria</taxon>
        <taxon>Bacillati</taxon>
        <taxon>Actinomycetota</taxon>
        <taxon>Actinomycetes</taxon>
        <taxon>Micrococcales</taxon>
        <taxon>Microbacteriaceae</taxon>
        <taxon>Agromyces</taxon>
    </lineage>
</organism>
<feature type="region of interest" description="Disordered" evidence="1">
    <location>
        <begin position="1"/>
        <end position="37"/>
    </location>
</feature>
<evidence type="ECO:0000313" key="4">
    <source>
        <dbReference type="Proteomes" id="UP001260072"/>
    </source>
</evidence>
<feature type="transmembrane region" description="Helical" evidence="2">
    <location>
        <begin position="163"/>
        <end position="184"/>
    </location>
</feature>
<reference evidence="4" key="1">
    <citation type="submission" date="2023-07" db="EMBL/GenBank/DDBJ databases">
        <title>Description of three actinobacteria isolated from air of manufacturing shop in a pharmaceutical factory.</title>
        <authorList>
            <person name="Zhang D.-F."/>
        </authorList>
    </citation>
    <scope>NUCLEOTIDE SEQUENCE [LARGE SCALE GENOMIC DNA]</scope>
    <source>
        <strain evidence="4">CCTCC AB 2011122</strain>
    </source>
</reference>
<evidence type="ECO:0000313" key="3">
    <source>
        <dbReference type="EMBL" id="MDR5691075.1"/>
    </source>
</evidence>
<proteinExistence type="predicted"/>
<keyword evidence="2" id="KW-0472">Membrane</keyword>
<keyword evidence="2" id="KW-1133">Transmembrane helix</keyword>
<dbReference type="Proteomes" id="UP001260072">
    <property type="component" value="Unassembled WGS sequence"/>
</dbReference>
<dbReference type="Gene3D" id="1.10.287.70">
    <property type="match status" value="1"/>
</dbReference>
<accession>A0ABU1FH45</accession>
<keyword evidence="2" id="KW-0812">Transmembrane</keyword>
<dbReference type="RefSeq" id="WP_310519729.1">
    <property type="nucleotide sequence ID" value="NZ_BAABBS010000004.1"/>
</dbReference>
<feature type="compositionally biased region" description="Basic and acidic residues" evidence="1">
    <location>
        <begin position="11"/>
        <end position="27"/>
    </location>
</feature>
<keyword evidence="4" id="KW-1185">Reference proteome</keyword>
<feature type="transmembrane region" description="Helical" evidence="2">
    <location>
        <begin position="216"/>
        <end position="241"/>
    </location>
</feature>
<dbReference type="SUPFAM" id="SSF81324">
    <property type="entry name" value="Voltage-gated potassium channels"/>
    <property type="match status" value="1"/>
</dbReference>
<sequence>MRNQPGNPAGESRRTLEAPARGRDTLSRGRRAAPLPERERVDAAERLAARLDRPMGVLGIVFLFVVLDQVLASDPVLVTVFSVLGWIFWGIFVAEFVLRAVVARSIDFWRRNWWQVLFLAVPFLRFFRALSVIRVAPVARLGGILTAGVRGSRSAGRLLSDRIAWLAAVTAVVILAASQLLYLLGDGMSYGEALYQAALSTVTGAPLEGDSVLTRILHVALAVYSVVVFATLAGSLGAYFLEKPARTGRPDATGAAADPTRSGGRHGQ</sequence>
<protein>
    <recommendedName>
        <fullName evidence="5">Voltage-gated potassium channel</fullName>
    </recommendedName>
</protein>
<comment type="caution">
    <text evidence="3">The sequence shown here is derived from an EMBL/GenBank/DDBJ whole genome shotgun (WGS) entry which is preliminary data.</text>
</comment>
<evidence type="ECO:0000256" key="1">
    <source>
        <dbReference type="SAM" id="MobiDB-lite"/>
    </source>
</evidence>
<feature type="transmembrane region" description="Helical" evidence="2">
    <location>
        <begin position="55"/>
        <end position="72"/>
    </location>
</feature>
<dbReference type="EMBL" id="JAVKGS010000001">
    <property type="protein sequence ID" value="MDR5691075.1"/>
    <property type="molecule type" value="Genomic_DNA"/>
</dbReference>
<feature type="transmembrane region" description="Helical" evidence="2">
    <location>
        <begin position="78"/>
        <end position="102"/>
    </location>
</feature>